<keyword evidence="5" id="KW-0472">Membrane</keyword>
<evidence type="ECO:0000256" key="6">
    <source>
        <dbReference type="ARBA" id="ARBA00023157"/>
    </source>
</evidence>
<feature type="chain" id="PRO_5028080661" evidence="7">
    <location>
        <begin position="21"/>
        <end position="108"/>
    </location>
</feature>
<comment type="subcellular location">
    <subcellularLocation>
        <location evidence="1">Membrane</location>
        <topology evidence="1">Single-pass membrane protein</topology>
    </subcellularLocation>
</comment>
<gene>
    <name evidence="9" type="primary">LOC109475936</name>
</gene>
<evidence type="ECO:0000256" key="2">
    <source>
        <dbReference type="ARBA" id="ARBA00022692"/>
    </source>
</evidence>
<keyword evidence="6" id="KW-1015">Disulfide bond</keyword>
<feature type="signal peptide" evidence="7">
    <location>
        <begin position="1"/>
        <end position="20"/>
    </location>
</feature>
<dbReference type="OrthoDB" id="1574204at2759"/>
<keyword evidence="3" id="KW-0130">Cell adhesion</keyword>
<keyword evidence="2" id="KW-0812">Transmembrane</keyword>
<organism evidence="8 9">
    <name type="scientific">Branchiostoma belcheri</name>
    <name type="common">Amphioxus</name>
    <dbReference type="NCBI Taxonomy" id="7741"/>
    <lineage>
        <taxon>Eukaryota</taxon>
        <taxon>Metazoa</taxon>
        <taxon>Chordata</taxon>
        <taxon>Cephalochordata</taxon>
        <taxon>Leptocardii</taxon>
        <taxon>Amphioxiformes</taxon>
        <taxon>Branchiostomatidae</taxon>
        <taxon>Branchiostoma</taxon>
    </lineage>
</organism>
<dbReference type="SUPFAM" id="SSF52058">
    <property type="entry name" value="L domain-like"/>
    <property type="match status" value="1"/>
</dbReference>
<dbReference type="KEGG" id="bbel:109475936"/>
<dbReference type="InterPro" id="IPR052313">
    <property type="entry name" value="GPIb-IX-V_Complex"/>
</dbReference>
<sequence length="108" mass="12176">MKRFLVLLLIILKEARPTAAHSCSCSSDFCWCGNRVLTSVPQDLPTDITTLYVTHNSITTLNQSDFSSTDTGTFNTTPQLRELLLQNNIRWRQLSHLMRLVGAPGRQV</sequence>
<evidence type="ECO:0000256" key="7">
    <source>
        <dbReference type="SAM" id="SignalP"/>
    </source>
</evidence>
<name>A0A6P4ZMM4_BRABE</name>
<evidence type="ECO:0000313" key="9">
    <source>
        <dbReference type="RefSeq" id="XP_019632307.1"/>
    </source>
</evidence>
<keyword evidence="8" id="KW-1185">Reference proteome</keyword>
<dbReference type="RefSeq" id="XP_019632307.1">
    <property type="nucleotide sequence ID" value="XM_019776748.1"/>
</dbReference>
<keyword evidence="7" id="KW-0732">Signal</keyword>
<reference evidence="9" key="1">
    <citation type="submission" date="2025-08" db="UniProtKB">
        <authorList>
            <consortium name="RefSeq"/>
        </authorList>
    </citation>
    <scope>IDENTIFICATION</scope>
    <source>
        <tissue evidence="9">Gonad</tissue>
    </source>
</reference>
<dbReference type="Gene3D" id="3.80.10.10">
    <property type="entry name" value="Ribonuclease Inhibitor"/>
    <property type="match status" value="1"/>
</dbReference>
<keyword evidence="4" id="KW-1133">Transmembrane helix</keyword>
<dbReference type="InterPro" id="IPR032675">
    <property type="entry name" value="LRR_dom_sf"/>
</dbReference>
<dbReference type="AlphaFoldDB" id="A0A6P4ZMM4"/>
<evidence type="ECO:0000256" key="1">
    <source>
        <dbReference type="ARBA" id="ARBA00004167"/>
    </source>
</evidence>
<dbReference type="GeneID" id="109475936"/>
<dbReference type="PANTHER" id="PTHR22650:SF4">
    <property type="entry name" value="LEUCINE-RICH REPEAT AND TRANSMEMBRANE DOMAIN-CONTAINING PROTEIN 2-LIKE"/>
    <property type="match status" value="1"/>
</dbReference>
<evidence type="ECO:0000256" key="5">
    <source>
        <dbReference type="ARBA" id="ARBA00023136"/>
    </source>
</evidence>
<evidence type="ECO:0000313" key="8">
    <source>
        <dbReference type="Proteomes" id="UP000515135"/>
    </source>
</evidence>
<dbReference type="PANTHER" id="PTHR22650">
    <property type="entry name" value="GLYCOPROTEIN IB BETA"/>
    <property type="match status" value="1"/>
</dbReference>
<proteinExistence type="predicted"/>
<evidence type="ECO:0000256" key="3">
    <source>
        <dbReference type="ARBA" id="ARBA00022889"/>
    </source>
</evidence>
<evidence type="ECO:0000256" key="4">
    <source>
        <dbReference type="ARBA" id="ARBA00022989"/>
    </source>
</evidence>
<dbReference type="Proteomes" id="UP000515135">
    <property type="component" value="Unplaced"/>
</dbReference>
<protein>
    <submittedName>
        <fullName evidence="9">Leucine-rich repeat transmembrane protein FLRT1-like</fullName>
    </submittedName>
</protein>
<accession>A0A6P4ZMM4</accession>